<evidence type="ECO:0000256" key="2">
    <source>
        <dbReference type="ARBA" id="ARBA00023125"/>
    </source>
</evidence>
<name>A0A2A5J9D6_RHOSG</name>
<evidence type="ECO:0000256" key="4">
    <source>
        <dbReference type="PROSITE-ProRule" id="PRU00335"/>
    </source>
</evidence>
<protein>
    <submittedName>
        <fullName evidence="7">TetR family transcriptional regulator</fullName>
    </submittedName>
</protein>
<dbReference type="InterPro" id="IPR050109">
    <property type="entry name" value="HTH-type_TetR-like_transc_reg"/>
</dbReference>
<comment type="caution">
    <text evidence="7">The sequence shown here is derived from an EMBL/GenBank/DDBJ whole genome shotgun (WGS) entry which is preliminary data.</text>
</comment>
<dbReference type="PRINTS" id="PR00455">
    <property type="entry name" value="HTHTETR"/>
</dbReference>
<feature type="region of interest" description="Disordered" evidence="5">
    <location>
        <begin position="1"/>
        <end position="27"/>
    </location>
</feature>
<gene>
    <name evidence="7" type="ORF">CHR55_19025</name>
</gene>
<dbReference type="InterPro" id="IPR041490">
    <property type="entry name" value="KstR2_TetR_C"/>
</dbReference>
<feature type="DNA-binding region" description="H-T-H motif" evidence="4">
    <location>
        <begin position="53"/>
        <end position="72"/>
    </location>
</feature>
<dbReference type="SUPFAM" id="SSF48498">
    <property type="entry name" value="Tetracyclin repressor-like, C-terminal domain"/>
    <property type="match status" value="1"/>
</dbReference>
<keyword evidence="2 4" id="KW-0238">DNA-binding</keyword>
<dbReference type="SUPFAM" id="SSF46689">
    <property type="entry name" value="Homeodomain-like"/>
    <property type="match status" value="1"/>
</dbReference>
<proteinExistence type="predicted"/>
<organism evidence="7 8">
    <name type="scientific">Rhodococcus qingshengii</name>
    <dbReference type="NCBI Taxonomy" id="334542"/>
    <lineage>
        <taxon>Bacteria</taxon>
        <taxon>Bacillati</taxon>
        <taxon>Actinomycetota</taxon>
        <taxon>Actinomycetes</taxon>
        <taxon>Mycobacteriales</taxon>
        <taxon>Nocardiaceae</taxon>
        <taxon>Rhodococcus</taxon>
        <taxon>Rhodococcus erythropolis group</taxon>
    </lineage>
</organism>
<dbReference type="PANTHER" id="PTHR30055:SF240">
    <property type="entry name" value="HTH-TYPE TRANSCRIPTIONAL REGULATOR ACRR"/>
    <property type="match status" value="1"/>
</dbReference>
<evidence type="ECO:0000256" key="5">
    <source>
        <dbReference type="SAM" id="MobiDB-lite"/>
    </source>
</evidence>
<dbReference type="EMBL" id="NOVD01000013">
    <property type="protein sequence ID" value="PCK25839.1"/>
    <property type="molecule type" value="Genomic_DNA"/>
</dbReference>
<feature type="domain" description="HTH tetR-type" evidence="6">
    <location>
        <begin position="30"/>
        <end position="90"/>
    </location>
</feature>
<reference evidence="7 8" key="1">
    <citation type="submission" date="2017-07" db="EMBL/GenBank/DDBJ databases">
        <title>Draft sequence of Rhodococcus enclensis 23b-28.</title>
        <authorList>
            <person name="Besaury L."/>
            <person name="Sancelme M."/>
            <person name="Amato P."/>
            <person name="Lallement A."/>
            <person name="Delort A.-M."/>
        </authorList>
    </citation>
    <scope>NUCLEOTIDE SEQUENCE [LARGE SCALE GENOMIC DNA]</scope>
    <source>
        <strain evidence="7 8">23b-28</strain>
    </source>
</reference>
<dbReference type="RefSeq" id="WP_099697931.1">
    <property type="nucleotide sequence ID" value="NZ_NOVD01000013.1"/>
</dbReference>
<dbReference type="Pfam" id="PF17932">
    <property type="entry name" value="TetR_C_24"/>
    <property type="match status" value="1"/>
</dbReference>
<dbReference type="Gene3D" id="1.10.357.10">
    <property type="entry name" value="Tetracycline Repressor, domain 2"/>
    <property type="match status" value="1"/>
</dbReference>
<evidence type="ECO:0000256" key="1">
    <source>
        <dbReference type="ARBA" id="ARBA00023015"/>
    </source>
</evidence>
<evidence type="ECO:0000313" key="7">
    <source>
        <dbReference type="EMBL" id="PCK25839.1"/>
    </source>
</evidence>
<evidence type="ECO:0000259" key="6">
    <source>
        <dbReference type="PROSITE" id="PS50977"/>
    </source>
</evidence>
<keyword evidence="1" id="KW-0805">Transcription regulation</keyword>
<evidence type="ECO:0000256" key="3">
    <source>
        <dbReference type="ARBA" id="ARBA00023163"/>
    </source>
</evidence>
<dbReference type="GO" id="GO:0003700">
    <property type="term" value="F:DNA-binding transcription factor activity"/>
    <property type="evidence" value="ECO:0007669"/>
    <property type="project" value="TreeGrafter"/>
</dbReference>
<keyword evidence="3" id="KW-0804">Transcription</keyword>
<dbReference type="PROSITE" id="PS50977">
    <property type="entry name" value="HTH_TETR_2"/>
    <property type="match status" value="1"/>
</dbReference>
<dbReference type="AlphaFoldDB" id="A0A2A5J9D6"/>
<sequence length="222" mass="24727">MTERKSNTAPSNGYVEPSPARRTRGRPKVEIDRDAVADVVADLFAEGGFDAVTIPIAAEKLAVSRATLYRTFPTKDDLMGVLFERSTRELTNDAIGVMESMSPVEQRLHALIGLQVNAAVRMRRYMSVFFGGAGLPPDVFERWRAWTREYESIWRDCVDEAMGAGVLQQSDPVITTRLLLGMCIWVSRWYRPSEGFSAEEVTESVLRLISGAPFPHALADEA</sequence>
<accession>A0A2A5J9D6</accession>
<dbReference type="PANTHER" id="PTHR30055">
    <property type="entry name" value="HTH-TYPE TRANSCRIPTIONAL REGULATOR RUTR"/>
    <property type="match status" value="1"/>
</dbReference>
<dbReference type="InterPro" id="IPR036271">
    <property type="entry name" value="Tet_transcr_reg_TetR-rel_C_sf"/>
</dbReference>
<dbReference type="Gene3D" id="1.10.10.60">
    <property type="entry name" value="Homeodomain-like"/>
    <property type="match status" value="1"/>
</dbReference>
<dbReference type="Proteomes" id="UP000230886">
    <property type="component" value="Unassembled WGS sequence"/>
</dbReference>
<dbReference type="InterPro" id="IPR001647">
    <property type="entry name" value="HTH_TetR"/>
</dbReference>
<dbReference type="GO" id="GO:0000976">
    <property type="term" value="F:transcription cis-regulatory region binding"/>
    <property type="evidence" value="ECO:0007669"/>
    <property type="project" value="TreeGrafter"/>
</dbReference>
<evidence type="ECO:0000313" key="8">
    <source>
        <dbReference type="Proteomes" id="UP000230886"/>
    </source>
</evidence>
<dbReference type="InterPro" id="IPR009057">
    <property type="entry name" value="Homeodomain-like_sf"/>
</dbReference>
<dbReference type="Pfam" id="PF00440">
    <property type="entry name" value="TetR_N"/>
    <property type="match status" value="1"/>
</dbReference>